<feature type="domain" description="HTH crp-type" evidence="5">
    <location>
        <begin position="137"/>
        <end position="190"/>
    </location>
</feature>
<dbReference type="GO" id="GO:0003677">
    <property type="term" value="F:DNA binding"/>
    <property type="evidence" value="ECO:0007669"/>
    <property type="project" value="UniProtKB-KW"/>
</dbReference>
<dbReference type="CDD" id="cd00038">
    <property type="entry name" value="CAP_ED"/>
    <property type="match status" value="1"/>
</dbReference>
<keyword evidence="7" id="KW-1185">Reference proteome</keyword>
<dbReference type="PROSITE" id="PS50042">
    <property type="entry name" value="CNMP_BINDING_3"/>
    <property type="match status" value="1"/>
</dbReference>
<dbReference type="OrthoDB" id="1092431at2"/>
<gene>
    <name evidence="6" type="ORF">DFQ12_0714</name>
</gene>
<organism evidence="6 7">
    <name type="scientific">Sphingobacterium detergens</name>
    <dbReference type="NCBI Taxonomy" id="1145106"/>
    <lineage>
        <taxon>Bacteria</taxon>
        <taxon>Pseudomonadati</taxon>
        <taxon>Bacteroidota</taxon>
        <taxon>Sphingobacteriia</taxon>
        <taxon>Sphingobacteriales</taxon>
        <taxon>Sphingobacteriaceae</taxon>
        <taxon>Sphingobacterium</taxon>
    </lineage>
</organism>
<evidence type="ECO:0000256" key="1">
    <source>
        <dbReference type="ARBA" id="ARBA00023015"/>
    </source>
</evidence>
<name>A0A420BGT8_SPHD1</name>
<dbReference type="Proteomes" id="UP000286246">
    <property type="component" value="Unassembled WGS sequence"/>
</dbReference>
<dbReference type="SUPFAM" id="SSF51206">
    <property type="entry name" value="cAMP-binding domain-like"/>
    <property type="match status" value="1"/>
</dbReference>
<evidence type="ECO:0000259" key="5">
    <source>
        <dbReference type="PROSITE" id="PS51063"/>
    </source>
</evidence>
<comment type="caution">
    <text evidence="6">The sequence shown here is derived from an EMBL/GenBank/DDBJ whole genome shotgun (WGS) entry which is preliminary data.</text>
</comment>
<keyword evidence="1" id="KW-0805">Transcription regulation</keyword>
<dbReference type="GO" id="GO:0006355">
    <property type="term" value="P:regulation of DNA-templated transcription"/>
    <property type="evidence" value="ECO:0007669"/>
    <property type="project" value="InterPro"/>
</dbReference>
<dbReference type="InterPro" id="IPR000595">
    <property type="entry name" value="cNMP-bd_dom"/>
</dbReference>
<evidence type="ECO:0000256" key="2">
    <source>
        <dbReference type="ARBA" id="ARBA00023125"/>
    </source>
</evidence>
<dbReference type="PROSITE" id="PS51063">
    <property type="entry name" value="HTH_CRP_2"/>
    <property type="match status" value="1"/>
</dbReference>
<evidence type="ECO:0000313" key="7">
    <source>
        <dbReference type="Proteomes" id="UP000286246"/>
    </source>
</evidence>
<keyword evidence="3" id="KW-0804">Transcription</keyword>
<dbReference type="Pfam" id="PF00027">
    <property type="entry name" value="cNMP_binding"/>
    <property type="match status" value="1"/>
</dbReference>
<dbReference type="InterPro" id="IPR012318">
    <property type="entry name" value="HTH_CRP"/>
</dbReference>
<evidence type="ECO:0000256" key="3">
    <source>
        <dbReference type="ARBA" id="ARBA00023163"/>
    </source>
</evidence>
<dbReference type="InterPro" id="IPR014710">
    <property type="entry name" value="RmlC-like_jellyroll"/>
</dbReference>
<protein>
    <submittedName>
        <fullName evidence="6">CRP-like cAMP-binding protein</fullName>
    </submittedName>
</protein>
<accession>A0A420BGT8</accession>
<keyword evidence="2" id="KW-0238">DNA-binding</keyword>
<dbReference type="AlphaFoldDB" id="A0A420BGT8"/>
<dbReference type="InterPro" id="IPR018490">
    <property type="entry name" value="cNMP-bd_dom_sf"/>
</dbReference>
<dbReference type="RefSeq" id="WP_120257611.1">
    <property type="nucleotide sequence ID" value="NZ_RAPY01000001.1"/>
</dbReference>
<evidence type="ECO:0000313" key="6">
    <source>
        <dbReference type="EMBL" id="RKE55875.1"/>
    </source>
</evidence>
<reference evidence="6 7" key="1">
    <citation type="submission" date="2018-09" db="EMBL/GenBank/DDBJ databases">
        <title>Genomic Encyclopedia of Type Strains, Phase III (KMG-III): the genomes of soil and plant-associated and newly described type strains.</title>
        <authorList>
            <person name="Whitman W."/>
        </authorList>
    </citation>
    <scope>NUCLEOTIDE SEQUENCE [LARGE SCALE GENOMIC DNA]</scope>
    <source>
        <strain evidence="6 7">CECT 7938</strain>
    </source>
</reference>
<proteinExistence type="predicted"/>
<feature type="domain" description="Cyclic nucleotide-binding" evidence="4">
    <location>
        <begin position="14"/>
        <end position="117"/>
    </location>
</feature>
<dbReference type="Gene3D" id="2.60.120.10">
    <property type="entry name" value="Jelly Rolls"/>
    <property type="match status" value="1"/>
</dbReference>
<sequence>MEDKYNLLKEHIGKVVTLTDEEFACVSACFIYKNYRKSDRIFKEGENVKYIYFVLSGLLKLYYTDENIKEHIVSFAMEDWWETDVSAFYTNANASFTLACLEDTELLCLSLENFDRLCNHLQKMERFFLRKSIAGHIGSQQRILSFLTSGAKERYEQLIARNPALVQRIPKLLLASYLGVSRETLSRLFS</sequence>
<dbReference type="EMBL" id="RAPY01000001">
    <property type="protein sequence ID" value="RKE55875.1"/>
    <property type="molecule type" value="Genomic_DNA"/>
</dbReference>
<evidence type="ECO:0000259" key="4">
    <source>
        <dbReference type="PROSITE" id="PS50042"/>
    </source>
</evidence>